<keyword evidence="3" id="KW-1185">Reference proteome</keyword>
<gene>
    <name evidence="2" type="ORF">LTR84_011473</name>
</gene>
<comment type="caution">
    <text evidence="2">The sequence shown here is derived from an EMBL/GenBank/DDBJ whole genome shotgun (WGS) entry which is preliminary data.</text>
</comment>
<dbReference type="InterPro" id="IPR028036">
    <property type="entry name" value="DMAC1-like_dom"/>
</dbReference>
<evidence type="ECO:0000313" key="3">
    <source>
        <dbReference type="Proteomes" id="UP001358417"/>
    </source>
</evidence>
<dbReference type="GeneID" id="89979623"/>
<feature type="domain" description="Distal membrane-arm assembly complex protein 1-like" evidence="1">
    <location>
        <begin position="29"/>
        <end position="59"/>
    </location>
</feature>
<sequence length="96" mass="10808">MVLREFFDAKKEKLDAGFESPDAFEKQQDCLSCRVLGSTAFVSLGGYTYFSGMQQLRAQRTAIELSKSKYKYGSRQLGIITLSATLVSLGFYRMLN</sequence>
<dbReference type="Proteomes" id="UP001358417">
    <property type="component" value="Unassembled WGS sequence"/>
</dbReference>
<dbReference type="Pfam" id="PF15055">
    <property type="entry name" value="DMAC1_Dmo2"/>
    <property type="match status" value="1"/>
</dbReference>
<dbReference type="PANTHER" id="PTHR28048:SF1">
    <property type="entry name" value="ACR195WP"/>
    <property type="match status" value="1"/>
</dbReference>
<dbReference type="AlphaFoldDB" id="A0AAV9NJS6"/>
<organism evidence="2 3">
    <name type="scientific">Exophiala bonariae</name>
    <dbReference type="NCBI Taxonomy" id="1690606"/>
    <lineage>
        <taxon>Eukaryota</taxon>
        <taxon>Fungi</taxon>
        <taxon>Dikarya</taxon>
        <taxon>Ascomycota</taxon>
        <taxon>Pezizomycotina</taxon>
        <taxon>Eurotiomycetes</taxon>
        <taxon>Chaetothyriomycetidae</taxon>
        <taxon>Chaetothyriales</taxon>
        <taxon>Herpotrichiellaceae</taxon>
        <taxon>Exophiala</taxon>
    </lineage>
</organism>
<dbReference type="RefSeq" id="XP_064708591.1">
    <property type="nucleotide sequence ID" value="XM_064855002.1"/>
</dbReference>
<evidence type="ECO:0000313" key="2">
    <source>
        <dbReference type="EMBL" id="KAK5057473.1"/>
    </source>
</evidence>
<evidence type="ECO:0000259" key="1">
    <source>
        <dbReference type="Pfam" id="PF15055"/>
    </source>
</evidence>
<protein>
    <recommendedName>
        <fullName evidence="1">Distal membrane-arm assembly complex protein 1-like domain-containing protein</fullName>
    </recommendedName>
</protein>
<dbReference type="EMBL" id="JAVRRD010000006">
    <property type="protein sequence ID" value="KAK5057473.1"/>
    <property type="molecule type" value="Genomic_DNA"/>
</dbReference>
<dbReference type="InterPro" id="IPR053092">
    <property type="entry name" value="Mitochondrial_unc_protein"/>
</dbReference>
<name>A0AAV9NJS6_9EURO</name>
<dbReference type="PANTHER" id="PTHR28048">
    <property type="entry name" value="ACR195WP"/>
    <property type="match status" value="1"/>
</dbReference>
<reference evidence="2 3" key="1">
    <citation type="submission" date="2023-08" db="EMBL/GenBank/DDBJ databases">
        <title>Black Yeasts Isolated from many extreme environments.</title>
        <authorList>
            <person name="Coleine C."/>
            <person name="Stajich J.E."/>
            <person name="Selbmann L."/>
        </authorList>
    </citation>
    <scope>NUCLEOTIDE SEQUENCE [LARGE SCALE GENOMIC DNA]</scope>
    <source>
        <strain evidence="2 3">CCFEE 5792</strain>
    </source>
</reference>
<accession>A0AAV9NJS6</accession>
<proteinExistence type="predicted"/>